<sequence length="64" mass="7304">MNASFGFNNSETQQSSSVKIYADIVELYELQKHTTKASYWWTELAELSDLRSTTIVSRSSIVKI</sequence>
<name>A0A5N5TNZ7_9CRUS</name>
<reference evidence="1 2" key="1">
    <citation type="journal article" date="2019" name="PLoS Biol.">
        <title>Sex chromosomes control vertical transmission of feminizing Wolbachia symbionts in an isopod.</title>
        <authorList>
            <person name="Becking T."/>
            <person name="Chebbi M.A."/>
            <person name="Giraud I."/>
            <person name="Moumen B."/>
            <person name="Laverre T."/>
            <person name="Caubet Y."/>
            <person name="Peccoud J."/>
            <person name="Gilbert C."/>
            <person name="Cordaux R."/>
        </authorList>
    </citation>
    <scope>NUCLEOTIDE SEQUENCE [LARGE SCALE GENOMIC DNA]</scope>
    <source>
        <strain evidence="1">ANa2</strain>
        <tissue evidence="1">Whole body excluding digestive tract and cuticle</tissue>
    </source>
</reference>
<comment type="caution">
    <text evidence="1">The sequence shown here is derived from an EMBL/GenBank/DDBJ whole genome shotgun (WGS) entry which is preliminary data.</text>
</comment>
<keyword evidence="2" id="KW-1185">Reference proteome</keyword>
<dbReference type="Proteomes" id="UP000326759">
    <property type="component" value="Unassembled WGS sequence"/>
</dbReference>
<evidence type="ECO:0000313" key="1">
    <source>
        <dbReference type="EMBL" id="KAB7507852.1"/>
    </source>
</evidence>
<dbReference type="EMBL" id="SEYY01000181">
    <property type="protein sequence ID" value="KAB7507852.1"/>
    <property type="molecule type" value="Genomic_DNA"/>
</dbReference>
<dbReference type="AlphaFoldDB" id="A0A5N5TNZ7"/>
<organism evidence="1 2">
    <name type="scientific">Armadillidium nasatum</name>
    <dbReference type="NCBI Taxonomy" id="96803"/>
    <lineage>
        <taxon>Eukaryota</taxon>
        <taxon>Metazoa</taxon>
        <taxon>Ecdysozoa</taxon>
        <taxon>Arthropoda</taxon>
        <taxon>Crustacea</taxon>
        <taxon>Multicrustacea</taxon>
        <taxon>Malacostraca</taxon>
        <taxon>Eumalacostraca</taxon>
        <taxon>Peracarida</taxon>
        <taxon>Isopoda</taxon>
        <taxon>Oniscidea</taxon>
        <taxon>Crinocheta</taxon>
        <taxon>Armadillidiidae</taxon>
        <taxon>Armadillidium</taxon>
    </lineage>
</organism>
<protein>
    <submittedName>
        <fullName evidence="1">Uncharacterized protein</fullName>
    </submittedName>
</protein>
<gene>
    <name evidence="1" type="ORF">Anas_07619</name>
</gene>
<proteinExistence type="predicted"/>
<evidence type="ECO:0000313" key="2">
    <source>
        <dbReference type="Proteomes" id="UP000326759"/>
    </source>
</evidence>
<accession>A0A5N5TNZ7</accession>